<keyword evidence="3" id="KW-1185">Reference proteome</keyword>
<evidence type="ECO:0000313" key="3">
    <source>
        <dbReference type="Proteomes" id="UP001283361"/>
    </source>
</evidence>
<organism evidence="2 3">
    <name type="scientific">Elysia crispata</name>
    <name type="common">lettuce slug</name>
    <dbReference type="NCBI Taxonomy" id="231223"/>
    <lineage>
        <taxon>Eukaryota</taxon>
        <taxon>Metazoa</taxon>
        <taxon>Spiralia</taxon>
        <taxon>Lophotrochozoa</taxon>
        <taxon>Mollusca</taxon>
        <taxon>Gastropoda</taxon>
        <taxon>Heterobranchia</taxon>
        <taxon>Euthyneura</taxon>
        <taxon>Panpulmonata</taxon>
        <taxon>Sacoglossa</taxon>
        <taxon>Placobranchoidea</taxon>
        <taxon>Plakobranchidae</taxon>
        <taxon>Elysia</taxon>
    </lineage>
</organism>
<feature type="compositionally biased region" description="Basic and acidic residues" evidence="1">
    <location>
        <begin position="96"/>
        <end position="126"/>
    </location>
</feature>
<proteinExistence type="predicted"/>
<feature type="region of interest" description="Disordered" evidence="1">
    <location>
        <begin position="64"/>
        <end position="128"/>
    </location>
</feature>
<dbReference type="Proteomes" id="UP001283361">
    <property type="component" value="Unassembled WGS sequence"/>
</dbReference>
<feature type="compositionally biased region" description="Acidic residues" evidence="1">
    <location>
        <begin position="68"/>
        <end position="93"/>
    </location>
</feature>
<dbReference type="AlphaFoldDB" id="A0AAE0YSL0"/>
<reference evidence="2" key="1">
    <citation type="journal article" date="2023" name="G3 (Bethesda)">
        <title>A reference genome for the long-term kleptoplast-retaining sea slug Elysia crispata morphotype clarki.</title>
        <authorList>
            <person name="Eastman K.E."/>
            <person name="Pendleton A.L."/>
            <person name="Shaikh M.A."/>
            <person name="Suttiyut T."/>
            <person name="Ogas R."/>
            <person name="Tomko P."/>
            <person name="Gavelis G."/>
            <person name="Widhalm J.R."/>
            <person name="Wisecaver J.H."/>
        </authorList>
    </citation>
    <scope>NUCLEOTIDE SEQUENCE</scope>
    <source>
        <strain evidence="2">ECLA1</strain>
    </source>
</reference>
<evidence type="ECO:0000256" key="1">
    <source>
        <dbReference type="SAM" id="MobiDB-lite"/>
    </source>
</evidence>
<protein>
    <submittedName>
        <fullName evidence="2">Uncharacterized protein</fullName>
    </submittedName>
</protein>
<dbReference type="EMBL" id="JAWDGP010005602">
    <property type="protein sequence ID" value="KAK3755386.1"/>
    <property type="molecule type" value="Genomic_DNA"/>
</dbReference>
<accession>A0AAE0YSL0</accession>
<sequence>MLSVRVVNTEQNGFLVSENLALFLRSGGSVIMASCGDSQRVLLVPKAGSSGFCPTLPPRSVLNTLLDKDDDADGNGVDDDDDDDDGEVDDACDDNNYTKREEREDGKSLMTHKEKNLAKRGEKKAGGVEYIATQKREAVRSQ</sequence>
<comment type="caution">
    <text evidence="2">The sequence shown here is derived from an EMBL/GenBank/DDBJ whole genome shotgun (WGS) entry which is preliminary data.</text>
</comment>
<gene>
    <name evidence="2" type="ORF">RRG08_026116</name>
</gene>
<name>A0AAE0YSL0_9GAST</name>
<evidence type="ECO:0000313" key="2">
    <source>
        <dbReference type="EMBL" id="KAK3755386.1"/>
    </source>
</evidence>